<dbReference type="Pfam" id="PF02862">
    <property type="entry name" value="DDHD"/>
    <property type="match status" value="2"/>
</dbReference>
<feature type="compositionally biased region" description="Basic and acidic residues" evidence="1">
    <location>
        <begin position="403"/>
        <end position="415"/>
    </location>
</feature>
<feature type="compositionally biased region" description="Polar residues" evidence="1">
    <location>
        <begin position="243"/>
        <end position="260"/>
    </location>
</feature>
<feature type="compositionally biased region" description="Basic residues" evidence="1">
    <location>
        <begin position="278"/>
        <end position="287"/>
    </location>
</feature>
<feature type="domain" description="DDHD" evidence="2">
    <location>
        <begin position="727"/>
        <end position="928"/>
    </location>
</feature>
<feature type="compositionally biased region" description="Low complexity" evidence="1">
    <location>
        <begin position="118"/>
        <end position="143"/>
    </location>
</feature>
<evidence type="ECO:0000259" key="2">
    <source>
        <dbReference type="PROSITE" id="PS51043"/>
    </source>
</evidence>
<dbReference type="SMART" id="SM01127">
    <property type="entry name" value="DDHD"/>
    <property type="match status" value="1"/>
</dbReference>
<feature type="compositionally biased region" description="Polar residues" evidence="1">
    <location>
        <begin position="1325"/>
        <end position="1334"/>
    </location>
</feature>
<proteinExistence type="predicted"/>
<dbReference type="PANTHER" id="PTHR23509:SF6">
    <property type="entry name" value="PHOSPHOLIPASE C1020.13C-RELATED"/>
    <property type="match status" value="1"/>
</dbReference>
<dbReference type="OrthoDB" id="69269at2759"/>
<feature type="region of interest" description="Disordered" evidence="1">
    <location>
        <begin position="43"/>
        <end position="69"/>
    </location>
</feature>
<feature type="compositionally biased region" description="Polar residues" evidence="1">
    <location>
        <begin position="21"/>
        <end position="30"/>
    </location>
</feature>
<protein>
    <recommendedName>
        <fullName evidence="2">DDHD domain-containing protein</fullName>
    </recommendedName>
</protein>
<feature type="region of interest" description="Disordered" evidence="1">
    <location>
        <begin position="1"/>
        <end position="31"/>
    </location>
</feature>
<reference evidence="3 4" key="1">
    <citation type="submission" date="2017-03" db="EMBL/GenBank/DDBJ databases">
        <title>Genomes of endolithic fungi from Antarctica.</title>
        <authorList>
            <person name="Coleine C."/>
            <person name="Masonjones S."/>
            <person name="Stajich J.E."/>
        </authorList>
    </citation>
    <scope>NUCLEOTIDE SEQUENCE [LARGE SCALE GENOMIC DNA]</scope>
    <source>
        <strain evidence="3 4">CCFEE 6314</strain>
    </source>
</reference>
<evidence type="ECO:0000313" key="3">
    <source>
        <dbReference type="EMBL" id="RVX70678.1"/>
    </source>
</evidence>
<comment type="caution">
    <text evidence="3">The sequence shown here is derived from an EMBL/GenBank/DDBJ whole genome shotgun (WGS) entry which is preliminary data.</text>
</comment>
<sequence length="1347" mass="150728">MPEVAPTHSYGPTCALHVDSDSTQSDNASPTKVKAQFFYTSSLPIDDPLSPLPPISAGKSSDLPPQPFSVRDNAALEEAWQVYHKGIRGKRRDSKAHKLRGVYSFPTFRDASSSSGLRTPASLSPPRSSPRSGVTSTSTTQQGRSERDAHVMLDGTDQNHAEASGPVDEQELRQNDQSMDRVPKSSRRLSSLRRISRERKLRRKSSSQSSKLDSVPQAVPQKLSGVESDISGRPFARAPSGRNIHSTFANRTGDVTFSSSESDDNATYHRPLKEPHRSRSNGRRSRKQGPNPSKKSFVPVGISRLHLVEIPNLVMKPIYWSPINDTSTVMRATWFYKDTMSPIPVDVANRLEIGYEYMMPYADHYQEELQACIDNGADAEMKVVHKLWPADIKLSRPTTAIDLKPETGDVSRDPDDSSSSQGPKNTENMAEDVKKAPAKRLFASYSVVYVDAHNAQILRPSLLPSSKQNRRPLNSIRKGRQIGIAVVRGFDRQAWLKLHPNPKLNETAAHAKIGAYMSQSGDATTKNRRASCGVCERESKTPQVSDLVLVIHGIGQKLSERVDSFHFTHAINGLRREFNVELSNEAVKGNLKDQSGVMVLPVNWRLTVSFDDETKVSENSTDNKYSLKDITPDTLQGVRSLISDVMLDIPYYLSHHKEKMISAVIREANRVYRLWCRNNPGFETNGRVHLIAHSLGSVMAMEILSRQPTRLGKEVTFDAHKPNEKMFEFDTTNLFSCGSPSGFFLLLHNASLVPRRGRRKPGMETEDRQAGIASEAQYGCLAVDNIYNICHRNDPISYLQNAAVDQLYAATLQPATIPSVETGLMTRVGNTLRWATSSKSDPYAVTGSNSSRPNLTQMPSTVEMETHDFTREEIAEKRMYLLNENGQIDWFLNTGGPLEIQYLNMLGAHSSYWVLKDFVRFLVVEIGRKPGKANTVEVILGSPIVRVTAGPHGHELVVHEAVFDDTGSPSFRDQIWPWPRGQSKIDWKEYEVETVRRALTWLYIRDYPSSDPVRRDVEPQPESTLETGHVLDSRNGGQLVQERDEHTDEMVSWPGPSDEPASPEAVEAPYSQLEIPVEEPVAVAPAEEDYPPAEEPFQEDYPAEESAAYEIAAVKPSDEPPLEEAPVEVEWSTRPVEPEERVHRPLTPLGECVKIGPFKTTNKTAIGDFQERDFPHHSFSYMEVLLAHAKVYQFGKNYGLAQLQELALQRMLATLSKLDCSVKHAEEELTELVRFVYETISGDQNGREPMRKLVSQFVALNCTSLLHGSFEELLARGGEFGLDLARKLRQRLLEHEDSAAPANNHTNHLTELETLKEEPLDTFTWEGSSTQARNKSGRKKKASFSSW</sequence>
<dbReference type="GO" id="GO:0004620">
    <property type="term" value="F:phospholipase activity"/>
    <property type="evidence" value="ECO:0007669"/>
    <property type="project" value="TreeGrafter"/>
</dbReference>
<feature type="region of interest" description="Disordered" evidence="1">
    <location>
        <begin position="1012"/>
        <end position="1067"/>
    </location>
</feature>
<accession>A0A438N4J3</accession>
<gene>
    <name evidence="3" type="ORF">B0A52_05328</name>
</gene>
<feature type="region of interest" description="Disordered" evidence="1">
    <location>
        <begin position="1323"/>
        <end position="1347"/>
    </location>
</feature>
<dbReference type="GO" id="GO:0005737">
    <property type="term" value="C:cytoplasm"/>
    <property type="evidence" value="ECO:0007669"/>
    <property type="project" value="TreeGrafter"/>
</dbReference>
<feature type="compositionally biased region" description="Basic and acidic residues" evidence="1">
    <location>
        <begin position="170"/>
        <end position="183"/>
    </location>
</feature>
<name>A0A438N4J3_EXOME</name>
<dbReference type="SUPFAM" id="SSF53474">
    <property type="entry name" value="alpha/beta-Hydrolases"/>
    <property type="match status" value="1"/>
</dbReference>
<evidence type="ECO:0000256" key="1">
    <source>
        <dbReference type="SAM" id="MobiDB-lite"/>
    </source>
</evidence>
<organism evidence="3 4">
    <name type="scientific">Exophiala mesophila</name>
    <name type="common">Black yeast-like fungus</name>
    <dbReference type="NCBI Taxonomy" id="212818"/>
    <lineage>
        <taxon>Eukaryota</taxon>
        <taxon>Fungi</taxon>
        <taxon>Dikarya</taxon>
        <taxon>Ascomycota</taxon>
        <taxon>Pezizomycotina</taxon>
        <taxon>Eurotiomycetes</taxon>
        <taxon>Chaetothyriomycetidae</taxon>
        <taxon>Chaetothyriales</taxon>
        <taxon>Herpotrichiellaceae</taxon>
        <taxon>Exophiala</taxon>
    </lineage>
</organism>
<dbReference type="InterPro" id="IPR004177">
    <property type="entry name" value="DDHD_dom"/>
</dbReference>
<dbReference type="InterPro" id="IPR029058">
    <property type="entry name" value="AB_hydrolase_fold"/>
</dbReference>
<dbReference type="PROSITE" id="PS51043">
    <property type="entry name" value="DDHD"/>
    <property type="match status" value="1"/>
</dbReference>
<feature type="region of interest" description="Disordered" evidence="1">
    <location>
        <begin position="1114"/>
        <end position="1140"/>
    </location>
</feature>
<dbReference type="GO" id="GO:0046872">
    <property type="term" value="F:metal ion binding"/>
    <property type="evidence" value="ECO:0007669"/>
    <property type="project" value="InterPro"/>
</dbReference>
<feature type="compositionally biased region" description="Basic residues" evidence="1">
    <location>
        <begin position="1335"/>
        <end position="1347"/>
    </location>
</feature>
<evidence type="ECO:0000313" key="4">
    <source>
        <dbReference type="Proteomes" id="UP000288859"/>
    </source>
</evidence>
<feature type="compositionally biased region" description="Basic residues" evidence="1">
    <location>
        <begin position="184"/>
        <end position="205"/>
    </location>
</feature>
<dbReference type="VEuPathDB" id="FungiDB:PV10_05067"/>
<dbReference type="InterPro" id="IPR058055">
    <property type="entry name" value="PA-PLA1"/>
</dbReference>
<dbReference type="PANTHER" id="PTHR23509">
    <property type="entry name" value="PA-PL1 PHOSPHOLIPASE FAMILY"/>
    <property type="match status" value="1"/>
</dbReference>
<feature type="region of interest" description="Disordered" evidence="1">
    <location>
        <begin position="399"/>
        <end position="433"/>
    </location>
</feature>
<dbReference type="Proteomes" id="UP000288859">
    <property type="component" value="Unassembled WGS sequence"/>
</dbReference>
<feature type="region of interest" description="Disordered" evidence="1">
    <location>
        <begin position="107"/>
        <end position="297"/>
    </location>
</feature>
<dbReference type="EMBL" id="NAJM01000021">
    <property type="protein sequence ID" value="RVX70678.1"/>
    <property type="molecule type" value="Genomic_DNA"/>
</dbReference>